<feature type="compositionally biased region" description="Polar residues" evidence="1">
    <location>
        <begin position="372"/>
        <end position="386"/>
    </location>
</feature>
<dbReference type="EMBL" id="MDTU01000007">
    <property type="protein sequence ID" value="ODN41099.1"/>
    <property type="molecule type" value="Genomic_DNA"/>
</dbReference>
<evidence type="ECO:0000256" key="1">
    <source>
        <dbReference type="SAM" id="MobiDB-lite"/>
    </source>
</evidence>
<comment type="caution">
    <text evidence="2">The sequence shown here is derived from an EMBL/GenBank/DDBJ whole genome shotgun (WGS) entry which is preliminary data.</text>
</comment>
<organism evidence="2 3">
    <name type="scientific">Piscirickettsia litoralis</name>
    <dbReference type="NCBI Taxonomy" id="1891921"/>
    <lineage>
        <taxon>Bacteria</taxon>
        <taxon>Pseudomonadati</taxon>
        <taxon>Pseudomonadota</taxon>
        <taxon>Gammaproteobacteria</taxon>
        <taxon>Thiotrichales</taxon>
        <taxon>Piscirickettsiaceae</taxon>
        <taxon>Piscirickettsia</taxon>
    </lineage>
</organism>
<dbReference type="Proteomes" id="UP000094329">
    <property type="component" value="Unassembled WGS sequence"/>
</dbReference>
<keyword evidence="3" id="KW-1185">Reference proteome</keyword>
<reference evidence="2 3" key="1">
    <citation type="submission" date="2016-08" db="EMBL/GenBank/DDBJ databases">
        <title>Draft genome sequence of Candidatus Piscirickettsia litoralis, from seawater.</title>
        <authorList>
            <person name="Wan X."/>
            <person name="Lee A.J."/>
            <person name="Hou S."/>
            <person name="Donachie S.P."/>
        </authorList>
    </citation>
    <scope>NUCLEOTIDE SEQUENCE [LARGE SCALE GENOMIC DNA]</scope>
    <source>
        <strain evidence="2 3">Y2</strain>
    </source>
</reference>
<evidence type="ECO:0000313" key="3">
    <source>
        <dbReference type="Proteomes" id="UP000094329"/>
    </source>
</evidence>
<name>A0ABX3A4Q1_9GAMM</name>
<feature type="region of interest" description="Disordered" evidence="1">
    <location>
        <begin position="363"/>
        <end position="386"/>
    </location>
</feature>
<proteinExistence type="predicted"/>
<dbReference type="RefSeq" id="WP_069314498.1">
    <property type="nucleotide sequence ID" value="NZ_MDTU01000007.1"/>
</dbReference>
<protein>
    <submittedName>
        <fullName evidence="2">Uncharacterized protein</fullName>
    </submittedName>
</protein>
<accession>A0ABX3A4Q1</accession>
<gene>
    <name evidence="2" type="ORF">BGC07_18310</name>
</gene>
<sequence length="413" mass="47278">MPTPKEMIGQLREQKGYEVLGIYYDSRNHGPLTDDIITTIFLASKLGVIEANAKEAGAGTLPHDAYIESELNEIINNPRYLDKVHQQCDQEAALRSSYMEDNLELQNAVENLVKIGCFDIAVWNKIKDNPPLQNAVENLVKIGCFDIAVWNKIKDNPPLQNAVENLVKIGCFDIAVWNKIEDNPALIKALGDVEKLDSNVWKKIEDNSLLQRVVKNLVMIGKFDSDTWEKIKDNPPLQNAVDNLGKIYKRSKITDDDWERIKDDRPLQKTINDLEKDIRLDRDTWNDLKNRPSPHDIDSDFFSNLRSDDSECDMLRGVDFDVKDHQPRQKGQQYYLEERYLDKQLIANKDALKKQLHEQGGLAAPVFKPRNMKNTAQNPQTQSAQKRTPALLFFDIQDKVANAVKTLFHTPTL</sequence>
<evidence type="ECO:0000313" key="2">
    <source>
        <dbReference type="EMBL" id="ODN41099.1"/>
    </source>
</evidence>